<dbReference type="RefSeq" id="WP_034904852.1">
    <property type="nucleotide sequence ID" value="NZ_CP017057.1"/>
</dbReference>
<keyword evidence="1" id="KW-1133">Transmembrane helix</keyword>
<evidence type="ECO:0000313" key="3">
    <source>
        <dbReference type="Proteomes" id="UP000027866"/>
    </source>
</evidence>
<evidence type="ECO:0000313" key="2">
    <source>
        <dbReference type="EMBL" id="KEO92566.1"/>
    </source>
</evidence>
<dbReference type="PATRIC" id="fig|39960.10.peg.1367"/>
<evidence type="ECO:0000256" key="1">
    <source>
        <dbReference type="SAM" id="Phobius"/>
    </source>
</evidence>
<feature type="transmembrane region" description="Helical" evidence="1">
    <location>
        <begin position="7"/>
        <end position="29"/>
    </location>
</feature>
<keyword evidence="1" id="KW-0472">Membrane</keyword>
<feature type="transmembrane region" description="Helical" evidence="1">
    <location>
        <begin position="63"/>
        <end position="89"/>
    </location>
</feature>
<proteinExistence type="predicted"/>
<accession>A0A074MCM2</accession>
<keyword evidence="3" id="KW-1185">Reference proteome</keyword>
<dbReference type="EMBL" id="JMIX01000009">
    <property type="protein sequence ID" value="KEO92566.1"/>
    <property type="molecule type" value="Genomic_DNA"/>
</dbReference>
<reference evidence="2 3" key="1">
    <citation type="submission" date="2014-04" db="EMBL/GenBank/DDBJ databases">
        <title>A comprehensive comparison of genomes of Erythrobacter spp. Strains.</title>
        <authorList>
            <person name="Zheng Q."/>
        </authorList>
    </citation>
    <scope>NUCLEOTIDE SEQUENCE [LARGE SCALE GENOMIC DNA]</scope>
    <source>
        <strain evidence="2 3">DSM 8509</strain>
    </source>
</reference>
<dbReference type="OrthoDB" id="9910485at2"/>
<dbReference type="AlphaFoldDB" id="A0A074MCM2"/>
<protein>
    <submittedName>
        <fullName evidence="2">Uncharacterized protein</fullName>
    </submittedName>
</protein>
<organism evidence="2 3">
    <name type="scientific">Erythrobacter litoralis</name>
    <dbReference type="NCBI Taxonomy" id="39960"/>
    <lineage>
        <taxon>Bacteria</taxon>
        <taxon>Pseudomonadati</taxon>
        <taxon>Pseudomonadota</taxon>
        <taxon>Alphaproteobacteria</taxon>
        <taxon>Sphingomonadales</taxon>
        <taxon>Erythrobacteraceae</taxon>
        <taxon>Erythrobacter/Porphyrobacter group</taxon>
        <taxon>Erythrobacter</taxon>
    </lineage>
</organism>
<gene>
    <name evidence="2" type="ORF">EH32_15000</name>
</gene>
<dbReference type="Proteomes" id="UP000027866">
    <property type="component" value="Unassembled WGS sequence"/>
</dbReference>
<sequence>MFEAPEWLWWVMLVSPLILTPIVANIALARAKERPGFGAMMGIGALGAVPLALFMAATREGGLGGGFVFALIVLAVWGSTVGAALASYVDWLRREDAKRRPPQDLTEAE</sequence>
<keyword evidence="1" id="KW-0812">Transmembrane</keyword>
<comment type="caution">
    <text evidence="2">The sequence shown here is derived from an EMBL/GenBank/DDBJ whole genome shotgun (WGS) entry which is preliminary data.</text>
</comment>
<dbReference type="KEGG" id="elq:Ga0102493_112274"/>
<feature type="transmembrane region" description="Helical" evidence="1">
    <location>
        <begin position="36"/>
        <end position="57"/>
    </location>
</feature>
<name>A0A074MCM2_9SPHN</name>